<reference evidence="2 3" key="1">
    <citation type="journal article" date="2014" name="ISME J.">
        <title>Adaptation of an abundant Roseobacter RCA organism to pelagic systems revealed by genomic and transcriptomic analyses.</title>
        <authorList>
            <person name="Voget S."/>
            <person name="Wemheuer B."/>
            <person name="Brinkhoff T."/>
            <person name="Vollmers J."/>
            <person name="Dietrich S."/>
            <person name="Giebel H.A."/>
            <person name="Beardsley C."/>
            <person name="Sardemann C."/>
            <person name="Bakenhus I."/>
            <person name="Billerbeck S."/>
            <person name="Daniel R."/>
            <person name="Simon M."/>
        </authorList>
    </citation>
    <scope>NUCLEOTIDE SEQUENCE [LARGE SCALE GENOMIC DNA]</scope>
    <source>
        <strain evidence="2 3">RCA23</strain>
    </source>
</reference>
<dbReference type="KEGG" id="ptp:RCA23_c04000"/>
<dbReference type="GeneID" id="93368427"/>
<gene>
    <name evidence="2" type="ORF">RCA23_c04000</name>
</gene>
<dbReference type="Pfam" id="PF04273">
    <property type="entry name" value="BLH_phosphatase"/>
    <property type="match status" value="1"/>
</dbReference>
<protein>
    <recommendedName>
        <fullName evidence="1">Beta-lactamase hydrolase-like protein phosphatase-like domain-containing protein</fullName>
    </recommendedName>
</protein>
<evidence type="ECO:0000259" key="1">
    <source>
        <dbReference type="Pfam" id="PF04273"/>
    </source>
</evidence>
<sequence>MQINTLSDDYSVSPQIEVSDVPSIMQAGFKSVICNRPDQENPEPRQIEAIKAAVEAAGMEFAENVFDPSSFGPDKIERQAELLAQLPSPVFAYCASGNRCSIVWAFAQAGRIATDTILDATTQAGYQLAHLRPQLEMLALNRAED</sequence>
<dbReference type="RefSeq" id="WP_044048827.1">
    <property type="nucleotide sequence ID" value="NZ_CP003984.1"/>
</dbReference>
<dbReference type="Proteomes" id="UP000028680">
    <property type="component" value="Chromosome"/>
</dbReference>
<organism evidence="2 3">
    <name type="scientific">Planktomarina temperata RCA23</name>
    <dbReference type="NCBI Taxonomy" id="666509"/>
    <lineage>
        <taxon>Bacteria</taxon>
        <taxon>Pseudomonadati</taxon>
        <taxon>Pseudomonadota</taxon>
        <taxon>Alphaproteobacteria</taxon>
        <taxon>Rhodobacterales</taxon>
        <taxon>Paracoccaceae</taxon>
        <taxon>Planktomarina</taxon>
    </lineage>
</organism>
<evidence type="ECO:0000313" key="3">
    <source>
        <dbReference type="Proteomes" id="UP000028680"/>
    </source>
</evidence>
<dbReference type="EMBL" id="CP003984">
    <property type="protein sequence ID" value="AII85962.1"/>
    <property type="molecule type" value="Genomic_DNA"/>
</dbReference>
<dbReference type="NCBIfam" id="TIGR01244">
    <property type="entry name" value="TIGR01244 family sulfur transferase"/>
    <property type="match status" value="1"/>
</dbReference>
<feature type="domain" description="Beta-lactamase hydrolase-like protein phosphatase-like" evidence="1">
    <location>
        <begin position="4"/>
        <end position="110"/>
    </location>
</feature>
<proteinExistence type="predicted"/>
<name>A0AAN0VHF9_9RHOB</name>
<dbReference type="GO" id="GO:0016787">
    <property type="term" value="F:hydrolase activity"/>
    <property type="evidence" value="ECO:0007669"/>
    <property type="project" value="InterPro"/>
</dbReference>
<dbReference type="InterPro" id="IPR029021">
    <property type="entry name" value="Prot-tyrosine_phosphatase-like"/>
</dbReference>
<dbReference type="AlphaFoldDB" id="A0AAN0VHF9"/>
<dbReference type="InterPro" id="IPR005939">
    <property type="entry name" value="BLH_phosphatase-like"/>
</dbReference>
<keyword evidence="3" id="KW-1185">Reference proteome</keyword>
<evidence type="ECO:0000313" key="2">
    <source>
        <dbReference type="EMBL" id="AII85962.1"/>
    </source>
</evidence>
<dbReference type="Gene3D" id="3.90.190.10">
    <property type="entry name" value="Protein tyrosine phosphatase superfamily"/>
    <property type="match status" value="1"/>
</dbReference>
<accession>A0AAN0VHF9</accession>